<evidence type="ECO:0000313" key="3">
    <source>
        <dbReference type="Proteomes" id="UP001295463"/>
    </source>
</evidence>
<dbReference type="SMART" id="SM00530">
    <property type="entry name" value="HTH_XRE"/>
    <property type="match status" value="1"/>
</dbReference>
<evidence type="ECO:0000313" key="2">
    <source>
        <dbReference type="EMBL" id="CAH2030078.1"/>
    </source>
</evidence>
<dbReference type="Gene3D" id="1.10.260.40">
    <property type="entry name" value="lambda repressor-like DNA-binding domains"/>
    <property type="match status" value="1"/>
</dbReference>
<evidence type="ECO:0000259" key="1">
    <source>
        <dbReference type="PROSITE" id="PS50943"/>
    </source>
</evidence>
<dbReference type="InterPro" id="IPR010982">
    <property type="entry name" value="Lambda_DNA-bd_dom_sf"/>
</dbReference>
<dbReference type="EMBL" id="OW150024">
    <property type="protein sequence ID" value="CAH2030078.1"/>
    <property type="molecule type" value="Genomic_DNA"/>
</dbReference>
<proteinExistence type="predicted"/>
<dbReference type="RefSeq" id="WP_305731044.1">
    <property type="nucleotide sequence ID" value="NZ_OW150024.1"/>
</dbReference>
<keyword evidence="3" id="KW-1185">Reference proteome</keyword>
<accession>A0ABM9D4E6</accession>
<gene>
    <name evidence="2" type="ORF">GEAMG1_0256</name>
</gene>
<sequence length="105" mass="11607">MSSKSPTKSHQQMVAEWKKDPEFVAAYDELETEFTLLRELLQARQRAGLTQAEVAEKMGTKAPAVTRLETALSDNRHSPSIATLKKYAQAVGCKLEVHLVPAKAV</sequence>
<dbReference type="Pfam" id="PF01381">
    <property type="entry name" value="HTH_3"/>
    <property type="match status" value="1"/>
</dbReference>
<feature type="domain" description="HTH cro/C1-type" evidence="1">
    <location>
        <begin position="40"/>
        <end position="98"/>
    </location>
</feature>
<reference evidence="2 3" key="1">
    <citation type="submission" date="2022-03" db="EMBL/GenBank/DDBJ databases">
        <authorList>
            <person name="Koch H."/>
        </authorList>
    </citation>
    <scope>NUCLEOTIDE SEQUENCE [LARGE SCALE GENOMIC DNA]</scope>
    <source>
        <strain evidence="2 3">G1</strain>
    </source>
</reference>
<protein>
    <submittedName>
        <fullName evidence="2">Transcriptional regulator</fullName>
    </submittedName>
</protein>
<dbReference type="InterPro" id="IPR001387">
    <property type="entry name" value="Cro/C1-type_HTH"/>
</dbReference>
<dbReference type="PROSITE" id="PS50943">
    <property type="entry name" value="HTH_CROC1"/>
    <property type="match status" value="1"/>
</dbReference>
<dbReference type="Proteomes" id="UP001295463">
    <property type="component" value="Chromosome"/>
</dbReference>
<dbReference type="SUPFAM" id="SSF47413">
    <property type="entry name" value="lambda repressor-like DNA-binding domains"/>
    <property type="match status" value="1"/>
</dbReference>
<dbReference type="CDD" id="cd00093">
    <property type="entry name" value="HTH_XRE"/>
    <property type="match status" value="1"/>
</dbReference>
<name>A0ABM9D4E6_9BACT</name>
<organism evidence="2 3">
    <name type="scientific">Trichlorobacter ammonificans</name>
    <dbReference type="NCBI Taxonomy" id="2916410"/>
    <lineage>
        <taxon>Bacteria</taxon>
        <taxon>Pseudomonadati</taxon>
        <taxon>Thermodesulfobacteriota</taxon>
        <taxon>Desulfuromonadia</taxon>
        <taxon>Geobacterales</taxon>
        <taxon>Geobacteraceae</taxon>
        <taxon>Trichlorobacter</taxon>
    </lineage>
</organism>